<evidence type="ECO:0000313" key="3">
    <source>
        <dbReference type="Proteomes" id="UP000220629"/>
    </source>
</evidence>
<accession>A0A2A7SG92</accession>
<sequence length="263" mass="28953">MNAVEGDATRPVAPNPAASSTRLPGALAGAESPPIIMLKPITDDIWHLQHAFVAAGLPISSRMTVVRLRDSSLWLHSPVPMSAQVRAQLDTLGTVRYIVAPNKAHHLFAGACLEAFPEAMLFGAPGLAAKRPDLRGLRELTREVEPAWAADFDQVFFEGIPFGNETVWFHKASRTLIVTDLCQWWRGELRFAASAFASMTGVRKRLAVPRTVRMVVKDRRAARASADRILALPFTRVIMAHDAIVDEDAHRALEQTFEAFSAR</sequence>
<dbReference type="Pfam" id="PF14234">
    <property type="entry name" value="DUF4336"/>
    <property type="match status" value="1"/>
</dbReference>
<feature type="region of interest" description="Disordered" evidence="1">
    <location>
        <begin position="1"/>
        <end position="24"/>
    </location>
</feature>
<proteinExistence type="predicted"/>
<dbReference type="InterPro" id="IPR036866">
    <property type="entry name" value="RibonucZ/Hydroxyglut_hydro"/>
</dbReference>
<reference evidence="3" key="1">
    <citation type="submission" date="2017-09" db="EMBL/GenBank/DDBJ databases">
        <title>FDA dAtabase for Regulatory Grade micrObial Sequences (FDA-ARGOS): Supporting development and validation of Infectious Disease Dx tests.</title>
        <authorList>
            <person name="Minogue T."/>
            <person name="Wolcott M."/>
            <person name="Wasieloski L."/>
            <person name="Aguilar W."/>
            <person name="Moore D."/>
            <person name="Tallon L."/>
            <person name="Sadzewicz L."/>
            <person name="Ott S."/>
            <person name="Zhao X."/>
            <person name="Nagaraj S."/>
            <person name="Vavikolanu K."/>
            <person name="Aluvathingal J."/>
            <person name="Nadendla S."/>
            <person name="Sichtig H."/>
        </authorList>
    </citation>
    <scope>NUCLEOTIDE SEQUENCE [LARGE SCALE GENOMIC DNA]</scope>
    <source>
        <strain evidence="3">FDAARGOS_390</strain>
    </source>
</reference>
<gene>
    <name evidence="2" type="ORF">CRM94_09160</name>
</gene>
<evidence type="ECO:0000256" key="1">
    <source>
        <dbReference type="SAM" id="MobiDB-lite"/>
    </source>
</evidence>
<dbReference type="InterPro" id="IPR025638">
    <property type="entry name" value="DUF4336"/>
</dbReference>
<protein>
    <recommendedName>
        <fullName evidence="4">DUF4336 domain-containing protein</fullName>
    </recommendedName>
</protein>
<comment type="caution">
    <text evidence="2">The sequence shown here is derived from an EMBL/GenBank/DDBJ whole genome shotgun (WGS) entry which is preliminary data.</text>
</comment>
<dbReference type="AlphaFoldDB" id="A0A2A7SG92"/>
<dbReference type="SUPFAM" id="SSF56281">
    <property type="entry name" value="Metallo-hydrolase/oxidoreductase"/>
    <property type="match status" value="1"/>
</dbReference>
<organism evidence="2 3">
    <name type="scientific">Burkholderia gladioli</name>
    <name type="common">Pseudomonas marginata</name>
    <name type="synonym">Phytomonas marginata</name>
    <dbReference type="NCBI Taxonomy" id="28095"/>
    <lineage>
        <taxon>Bacteria</taxon>
        <taxon>Pseudomonadati</taxon>
        <taxon>Pseudomonadota</taxon>
        <taxon>Betaproteobacteria</taxon>
        <taxon>Burkholderiales</taxon>
        <taxon>Burkholderiaceae</taxon>
        <taxon>Burkholderia</taxon>
    </lineage>
</organism>
<dbReference type="Proteomes" id="UP000220629">
    <property type="component" value="Unassembled WGS sequence"/>
</dbReference>
<evidence type="ECO:0008006" key="4">
    <source>
        <dbReference type="Google" id="ProtNLM"/>
    </source>
</evidence>
<name>A0A2A7SG92_BURGA</name>
<dbReference type="PANTHER" id="PTHR33835:SF1">
    <property type="entry name" value="METALLO-BETA-LACTAMASE DOMAIN-CONTAINING PROTEIN"/>
    <property type="match status" value="1"/>
</dbReference>
<dbReference type="EMBL" id="PDDY01000001">
    <property type="protein sequence ID" value="PEH42300.1"/>
    <property type="molecule type" value="Genomic_DNA"/>
</dbReference>
<dbReference type="PANTHER" id="PTHR33835">
    <property type="entry name" value="YALI0C07656P"/>
    <property type="match status" value="1"/>
</dbReference>
<evidence type="ECO:0000313" key="2">
    <source>
        <dbReference type="EMBL" id="PEH42300.1"/>
    </source>
</evidence>